<protein>
    <submittedName>
        <fullName evidence="1">Uncharacterized protein</fullName>
    </submittedName>
</protein>
<evidence type="ECO:0000313" key="2">
    <source>
        <dbReference type="Proteomes" id="UP000186336"/>
    </source>
</evidence>
<dbReference type="Proteomes" id="UP000186336">
    <property type="component" value="Chromosome"/>
</dbReference>
<dbReference type="AlphaFoldDB" id="A0A1P8MW78"/>
<dbReference type="STRING" id="299262.BWR18_11180"/>
<evidence type="ECO:0000313" key="1">
    <source>
        <dbReference type="EMBL" id="APX12179.1"/>
    </source>
</evidence>
<dbReference type="RefSeq" id="WP_076628282.1">
    <property type="nucleotide sequence ID" value="NZ_CP019312.1"/>
</dbReference>
<gene>
    <name evidence="1" type="ORF">BWR18_11180</name>
</gene>
<keyword evidence="2" id="KW-1185">Reference proteome</keyword>
<reference evidence="1 2" key="1">
    <citation type="submission" date="2017-01" db="EMBL/GenBank/DDBJ databases">
        <title>Complete genome of Tateyamaria omphalii DOK1-4 isolated from seawater in Dokdo.</title>
        <authorList>
            <person name="Kim J.H."/>
            <person name="Chi W.-J."/>
        </authorList>
    </citation>
    <scope>NUCLEOTIDE SEQUENCE [LARGE SCALE GENOMIC DNA]</scope>
    <source>
        <strain evidence="1 2">DOK1-4</strain>
    </source>
</reference>
<sequence length="65" mass="6963">MCLTAQSFGLLLSLVSMNNLTVEDGRVVVHLPDGDVHWLAVGAEWCTGAGEYAFSDITVVPQQIS</sequence>
<proteinExistence type="predicted"/>
<accession>A0A1P8MW78</accession>
<dbReference type="EMBL" id="CP019312">
    <property type="protein sequence ID" value="APX12179.1"/>
    <property type="molecule type" value="Genomic_DNA"/>
</dbReference>
<organism evidence="1 2">
    <name type="scientific">Tateyamaria omphalii</name>
    <dbReference type="NCBI Taxonomy" id="299262"/>
    <lineage>
        <taxon>Bacteria</taxon>
        <taxon>Pseudomonadati</taxon>
        <taxon>Pseudomonadota</taxon>
        <taxon>Alphaproteobacteria</taxon>
        <taxon>Rhodobacterales</taxon>
        <taxon>Roseobacteraceae</taxon>
        <taxon>Tateyamaria</taxon>
    </lineage>
</organism>
<dbReference type="KEGG" id="tom:BWR18_11180"/>
<name>A0A1P8MW78_9RHOB</name>
<dbReference type="OrthoDB" id="7874733at2"/>